<dbReference type="AlphaFoldDB" id="A0A0D3JYQ8"/>
<evidence type="ECO:0000256" key="1">
    <source>
        <dbReference type="SAM" id="MobiDB-lite"/>
    </source>
</evidence>
<dbReference type="Proteomes" id="UP000013827">
    <property type="component" value="Unassembled WGS sequence"/>
</dbReference>
<protein>
    <submittedName>
        <fullName evidence="2">Uncharacterized protein</fullName>
    </submittedName>
</protein>
<organism evidence="2 3">
    <name type="scientific">Emiliania huxleyi (strain CCMP1516)</name>
    <dbReference type="NCBI Taxonomy" id="280463"/>
    <lineage>
        <taxon>Eukaryota</taxon>
        <taxon>Haptista</taxon>
        <taxon>Haptophyta</taxon>
        <taxon>Prymnesiophyceae</taxon>
        <taxon>Isochrysidales</taxon>
        <taxon>Noelaerhabdaceae</taxon>
        <taxon>Emiliania</taxon>
    </lineage>
</organism>
<evidence type="ECO:0000313" key="3">
    <source>
        <dbReference type="Proteomes" id="UP000013827"/>
    </source>
</evidence>
<proteinExistence type="predicted"/>
<dbReference type="GeneID" id="17274188"/>
<sequence length="176" mass="19034">MPLRRVALLFDVIVPDPNVALHPAKLIAEVEKLTSPRRDRLGAKAVPSVMRRFSERVLSLSPLKLGSGSGRRGVARQYTPRSSKASAIVRRSALVPTQRLPRVPPEEAIHYPSPIGARSRSRDSNDGLSTPTLTTHRSHQASFPGRTGIFLRPFEADAPVVVTAHASQAPRGDGAS</sequence>
<name>A0A0D3JYQ8_EMIH1</name>
<reference evidence="2" key="2">
    <citation type="submission" date="2024-10" db="UniProtKB">
        <authorList>
            <consortium name="EnsemblProtists"/>
        </authorList>
    </citation>
    <scope>IDENTIFICATION</scope>
</reference>
<feature type="region of interest" description="Disordered" evidence="1">
    <location>
        <begin position="97"/>
        <end position="145"/>
    </location>
</feature>
<dbReference type="EnsemblProtists" id="EOD28643">
    <property type="protein sequence ID" value="EOD28643"/>
    <property type="gene ID" value="EMIHUDRAFT_234785"/>
</dbReference>
<dbReference type="PaxDb" id="2903-EOD28643"/>
<evidence type="ECO:0000313" key="2">
    <source>
        <dbReference type="EnsemblProtists" id="EOD28643"/>
    </source>
</evidence>
<dbReference type="RefSeq" id="XP_005781072.1">
    <property type="nucleotide sequence ID" value="XM_005781015.1"/>
</dbReference>
<reference evidence="3" key="1">
    <citation type="journal article" date="2013" name="Nature">
        <title>Pan genome of the phytoplankton Emiliania underpins its global distribution.</title>
        <authorList>
            <person name="Read B.A."/>
            <person name="Kegel J."/>
            <person name="Klute M.J."/>
            <person name="Kuo A."/>
            <person name="Lefebvre S.C."/>
            <person name="Maumus F."/>
            <person name="Mayer C."/>
            <person name="Miller J."/>
            <person name="Monier A."/>
            <person name="Salamov A."/>
            <person name="Young J."/>
            <person name="Aguilar M."/>
            <person name="Claverie J.M."/>
            <person name="Frickenhaus S."/>
            <person name="Gonzalez K."/>
            <person name="Herman E.K."/>
            <person name="Lin Y.C."/>
            <person name="Napier J."/>
            <person name="Ogata H."/>
            <person name="Sarno A.F."/>
            <person name="Shmutz J."/>
            <person name="Schroeder D."/>
            <person name="de Vargas C."/>
            <person name="Verret F."/>
            <person name="von Dassow P."/>
            <person name="Valentin K."/>
            <person name="Van de Peer Y."/>
            <person name="Wheeler G."/>
            <person name="Dacks J.B."/>
            <person name="Delwiche C.F."/>
            <person name="Dyhrman S.T."/>
            <person name="Glockner G."/>
            <person name="John U."/>
            <person name="Richards T."/>
            <person name="Worden A.Z."/>
            <person name="Zhang X."/>
            <person name="Grigoriev I.V."/>
            <person name="Allen A.E."/>
            <person name="Bidle K."/>
            <person name="Borodovsky M."/>
            <person name="Bowler C."/>
            <person name="Brownlee C."/>
            <person name="Cock J.M."/>
            <person name="Elias M."/>
            <person name="Gladyshev V.N."/>
            <person name="Groth M."/>
            <person name="Guda C."/>
            <person name="Hadaegh A."/>
            <person name="Iglesias-Rodriguez M.D."/>
            <person name="Jenkins J."/>
            <person name="Jones B.M."/>
            <person name="Lawson T."/>
            <person name="Leese F."/>
            <person name="Lindquist E."/>
            <person name="Lobanov A."/>
            <person name="Lomsadze A."/>
            <person name="Malik S.B."/>
            <person name="Marsh M.E."/>
            <person name="Mackinder L."/>
            <person name="Mock T."/>
            <person name="Mueller-Roeber B."/>
            <person name="Pagarete A."/>
            <person name="Parker M."/>
            <person name="Probert I."/>
            <person name="Quesneville H."/>
            <person name="Raines C."/>
            <person name="Rensing S.A."/>
            <person name="Riano-Pachon D.M."/>
            <person name="Richier S."/>
            <person name="Rokitta S."/>
            <person name="Shiraiwa Y."/>
            <person name="Soanes D.M."/>
            <person name="van der Giezen M."/>
            <person name="Wahlund T.M."/>
            <person name="Williams B."/>
            <person name="Wilson W."/>
            <person name="Wolfe G."/>
            <person name="Wurch L.L."/>
        </authorList>
    </citation>
    <scope>NUCLEOTIDE SEQUENCE</scope>
</reference>
<feature type="compositionally biased region" description="Polar residues" evidence="1">
    <location>
        <begin position="126"/>
        <end position="135"/>
    </location>
</feature>
<accession>A0A0D3JYQ8</accession>
<keyword evidence="3" id="KW-1185">Reference proteome</keyword>
<dbReference type="HOGENOM" id="CLU_1528004_0_0_1"/>
<dbReference type="KEGG" id="ehx:EMIHUDRAFT_234785"/>